<dbReference type="SUPFAM" id="SSF48652">
    <property type="entry name" value="Tetraspanin"/>
    <property type="match status" value="1"/>
</dbReference>
<gene>
    <name evidence="8" type="ORF">JXQ802_LOCUS34791</name>
    <name evidence="9" type="ORF">OTI717_LOCUS21542</name>
    <name evidence="6" type="ORF">PYM288_LOCUS22429</name>
    <name evidence="7" type="ORF">RFH988_LOCUS23469</name>
</gene>
<evidence type="ECO:0000256" key="5">
    <source>
        <dbReference type="SAM" id="Phobius"/>
    </source>
</evidence>
<evidence type="ECO:0000313" key="11">
    <source>
        <dbReference type="Proteomes" id="UP000663870"/>
    </source>
</evidence>
<evidence type="ECO:0000313" key="8">
    <source>
        <dbReference type="EMBL" id="CAF1402572.1"/>
    </source>
</evidence>
<proteinExistence type="predicted"/>
<name>A0A814T8H9_9BILA</name>
<dbReference type="OrthoDB" id="10033535at2759"/>
<dbReference type="Gene3D" id="1.10.1450.10">
    <property type="entry name" value="Tetraspanin"/>
    <property type="match status" value="1"/>
</dbReference>
<dbReference type="EMBL" id="CAJOAX010003508">
    <property type="protein sequence ID" value="CAF3858079.1"/>
    <property type="molecule type" value="Genomic_DNA"/>
</dbReference>
<keyword evidence="2 5" id="KW-0812">Transmembrane</keyword>
<dbReference type="EMBL" id="CAJNOO010001630">
    <property type="protein sequence ID" value="CAF1180251.1"/>
    <property type="molecule type" value="Genomic_DNA"/>
</dbReference>
<evidence type="ECO:0008006" key="12">
    <source>
        <dbReference type="Google" id="ProtNLM"/>
    </source>
</evidence>
<dbReference type="InterPro" id="IPR008952">
    <property type="entry name" value="Tetraspanin_EC2_sf"/>
</dbReference>
<accession>A0A814T8H9</accession>
<comment type="caution">
    <text evidence="6">The sequence shown here is derived from an EMBL/GenBank/DDBJ whole genome shotgun (WGS) entry which is preliminary data.</text>
</comment>
<organism evidence="6 10">
    <name type="scientific">Rotaria sordida</name>
    <dbReference type="NCBI Taxonomy" id="392033"/>
    <lineage>
        <taxon>Eukaryota</taxon>
        <taxon>Metazoa</taxon>
        <taxon>Spiralia</taxon>
        <taxon>Gnathifera</taxon>
        <taxon>Rotifera</taxon>
        <taxon>Eurotatoria</taxon>
        <taxon>Bdelloidea</taxon>
        <taxon>Philodinida</taxon>
        <taxon>Philodinidae</taxon>
        <taxon>Rotaria</taxon>
    </lineage>
</organism>
<dbReference type="Proteomes" id="UP000663854">
    <property type="component" value="Unassembled WGS sequence"/>
</dbReference>
<evidence type="ECO:0000313" key="10">
    <source>
        <dbReference type="Proteomes" id="UP000663854"/>
    </source>
</evidence>
<dbReference type="Proteomes" id="UP000663870">
    <property type="component" value="Unassembled WGS sequence"/>
</dbReference>
<keyword evidence="4 5" id="KW-0472">Membrane</keyword>
<dbReference type="InterPro" id="IPR018499">
    <property type="entry name" value="Tetraspanin/Peripherin"/>
</dbReference>
<evidence type="ECO:0000256" key="2">
    <source>
        <dbReference type="ARBA" id="ARBA00022692"/>
    </source>
</evidence>
<evidence type="ECO:0000256" key="3">
    <source>
        <dbReference type="ARBA" id="ARBA00022989"/>
    </source>
</evidence>
<evidence type="ECO:0000256" key="1">
    <source>
        <dbReference type="ARBA" id="ARBA00004141"/>
    </source>
</evidence>
<evidence type="ECO:0000313" key="9">
    <source>
        <dbReference type="EMBL" id="CAF3858079.1"/>
    </source>
</evidence>
<keyword evidence="11" id="KW-1185">Reference proteome</keyword>
<comment type="subcellular location">
    <subcellularLocation>
        <location evidence="1">Membrane</location>
        <topology evidence="1">Multi-pass membrane protein</topology>
    </subcellularLocation>
</comment>
<protein>
    <recommendedName>
        <fullName evidence="12">Tetraspanin</fullName>
    </recommendedName>
</protein>
<dbReference type="EMBL" id="CAJNOH010000960">
    <property type="protein sequence ID" value="CAF1154917.1"/>
    <property type="molecule type" value="Genomic_DNA"/>
</dbReference>
<evidence type="ECO:0000313" key="7">
    <source>
        <dbReference type="EMBL" id="CAF1180251.1"/>
    </source>
</evidence>
<sequence length="284" mass="32005">MACCINVVCLFCTLCVFIGMASLIQLGLGICLTFLQPDIATINRLVKTDQFDSYLLYILFVFIGLGLISLVLSFFSIYSTVRRLKSLSLFVTVLWVFAAALNIVMLIVLFLYYFAILPQLRLLLLRTLQQTPLSTSYLIDPLQSKYHCCGINDKDDYKNLSLDPFPSSCCRVPNCWRDTDINNNNGSNSTISLMHTKGCYPVIDKYVTIELLILMGTASFCALLQALAIILMCTLYQRYKKLNDDDPKFIINHLTTNGKSMNNSNDNIQGSSKTIEETVEITQI</sequence>
<dbReference type="Proteomes" id="UP000663882">
    <property type="component" value="Unassembled WGS sequence"/>
</dbReference>
<dbReference type="AlphaFoldDB" id="A0A814T8H9"/>
<feature type="transmembrane region" description="Helical" evidence="5">
    <location>
        <begin position="7"/>
        <end position="35"/>
    </location>
</feature>
<dbReference type="GO" id="GO:0016020">
    <property type="term" value="C:membrane"/>
    <property type="evidence" value="ECO:0007669"/>
    <property type="project" value="UniProtKB-SubCell"/>
</dbReference>
<feature type="transmembrane region" description="Helical" evidence="5">
    <location>
        <begin position="55"/>
        <end position="77"/>
    </location>
</feature>
<keyword evidence="3 5" id="KW-1133">Transmembrane helix</keyword>
<evidence type="ECO:0000313" key="6">
    <source>
        <dbReference type="EMBL" id="CAF1154917.1"/>
    </source>
</evidence>
<reference evidence="6" key="1">
    <citation type="submission" date="2021-02" db="EMBL/GenBank/DDBJ databases">
        <authorList>
            <person name="Nowell W R."/>
        </authorList>
    </citation>
    <scope>NUCLEOTIDE SEQUENCE</scope>
</reference>
<evidence type="ECO:0000256" key="4">
    <source>
        <dbReference type="ARBA" id="ARBA00023136"/>
    </source>
</evidence>
<dbReference type="Proteomes" id="UP000663823">
    <property type="component" value="Unassembled WGS sequence"/>
</dbReference>
<feature type="transmembrane region" description="Helical" evidence="5">
    <location>
        <begin position="211"/>
        <end position="236"/>
    </location>
</feature>
<feature type="transmembrane region" description="Helical" evidence="5">
    <location>
        <begin position="89"/>
        <end position="115"/>
    </location>
</feature>
<dbReference type="EMBL" id="CAJNOL010001678">
    <property type="protein sequence ID" value="CAF1402572.1"/>
    <property type="molecule type" value="Genomic_DNA"/>
</dbReference>
<dbReference type="Pfam" id="PF00335">
    <property type="entry name" value="Tetraspanin"/>
    <property type="match status" value="1"/>
</dbReference>
<dbReference type="CDD" id="cd03127">
    <property type="entry name" value="tetraspanin_LEL"/>
    <property type="match status" value="1"/>
</dbReference>